<feature type="region of interest" description="Disordered" evidence="1">
    <location>
        <begin position="26"/>
        <end position="47"/>
    </location>
</feature>
<accession>A0A8J3D5K7</accession>
<dbReference type="EMBL" id="BMXF01000003">
    <property type="protein sequence ID" value="GHB77244.1"/>
    <property type="molecule type" value="Genomic_DNA"/>
</dbReference>
<name>A0A8J3D5K7_9BACT</name>
<organism evidence="3 4">
    <name type="scientific">Persicitalea jodogahamensis</name>
    <dbReference type="NCBI Taxonomy" id="402147"/>
    <lineage>
        <taxon>Bacteria</taxon>
        <taxon>Pseudomonadati</taxon>
        <taxon>Bacteroidota</taxon>
        <taxon>Cytophagia</taxon>
        <taxon>Cytophagales</taxon>
        <taxon>Spirosomataceae</taxon>
        <taxon>Persicitalea</taxon>
    </lineage>
</organism>
<evidence type="ECO:0000313" key="4">
    <source>
        <dbReference type="Proteomes" id="UP000598271"/>
    </source>
</evidence>
<keyword evidence="4" id="KW-1185">Reference proteome</keyword>
<comment type="caution">
    <text evidence="3">The sequence shown here is derived from an EMBL/GenBank/DDBJ whole genome shotgun (WGS) entry which is preliminary data.</text>
</comment>
<evidence type="ECO:0000256" key="1">
    <source>
        <dbReference type="SAM" id="MobiDB-lite"/>
    </source>
</evidence>
<sequence length="192" mass="21433">MKKILMSLSLLATVFLLSCDGPAGPAGFDGPPGPQGPQGPAGPAGPQTLGTVFDVTGNFTTANDFRIYFDFPVDKIEVFDTDVVLVYRLWEIVDNDLPVYRPLPQTVFMSNGAMQYSFDHTFRDVSMFLDTQFDRTTLESKWTTNQTFRVVVIPADFAANGRLSEPVDFNNYDEVSELLQIGQRKVEKYKAK</sequence>
<proteinExistence type="predicted"/>
<protein>
    <recommendedName>
        <fullName evidence="5">Collagen-like protein</fullName>
    </recommendedName>
</protein>
<feature type="chain" id="PRO_5035157897" description="Collagen-like protein" evidence="2">
    <location>
        <begin position="26"/>
        <end position="192"/>
    </location>
</feature>
<evidence type="ECO:0008006" key="5">
    <source>
        <dbReference type="Google" id="ProtNLM"/>
    </source>
</evidence>
<dbReference type="AlphaFoldDB" id="A0A8J3D5K7"/>
<feature type="signal peptide" evidence="2">
    <location>
        <begin position="1"/>
        <end position="25"/>
    </location>
</feature>
<evidence type="ECO:0000313" key="3">
    <source>
        <dbReference type="EMBL" id="GHB77244.1"/>
    </source>
</evidence>
<gene>
    <name evidence="3" type="ORF">GCM10007390_34110</name>
</gene>
<reference evidence="3 4" key="1">
    <citation type="journal article" date="2014" name="Int. J. Syst. Evol. Microbiol.">
        <title>Complete genome sequence of Corynebacterium casei LMG S-19264T (=DSM 44701T), isolated from a smear-ripened cheese.</title>
        <authorList>
            <consortium name="US DOE Joint Genome Institute (JGI-PGF)"/>
            <person name="Walter F."/>
            <person name="Albersmeier A."/>
            <person name="Kalinowski J."/>
            <person name="Ruckert C."/>
        </authorList>
    </citation>
    <scope>NUCLEOTIDE SEQUENCE [LARGE SCALE GENOMIC DNA]</scope>
    <source>
        <strain evidence="3 4">KCTC 12866</strain>
    </source>
</reference>
<evidence type="ECO:0000256" key="2">
    <source>
        <dbReference type="SAM" id="SignalP"/>
    </source>
</evidence>
<dbReference type="RefSeq" id="WP_189565725.1">
    <property type="nucleotide sequence ID" value="NZ_BMXF01000003.1"/>
</dbReference>
<keyword evidence="2" id="KW-0732">Signal</keyword>
<dbReference type="PROSITE" id="PS51257">
    <property type="entry name" value="PROKAR_LIPOPROTEIN"/>
    <property type="match status" value="1"/>
</dbReference>
<dbReference type="Gene3D" id="1.20.5.320">
    <property type="entry name" value="6-Phosphogluconate Dehydrogenase, domain 3"/>
    <property type="match status" value="1"/>
</dbReference>
<dbReference type="Proteomes" id="UP000598271">
    <property type="component" value="Unassembled WGS sequence"/>
</dbReference>